<sequence length="81" mass="9584">MTKSADADFHGRRPAVYINQLLLQYLKSVNDRHVNRTFSSTQRASCVYQKWPTWHSPIERPNPVKRVGHLTRLSLFRTQYL</sequence>
<dbReference type="Proteomes" id="UP000281553">
    <property type="component" value="Unassembled WGS sequence"/>
</dbReference>
<dbReference type="OrthoDB" id="5859969at2759"/>
<name>A0A3P6PB32_DIBLA</name>
<evidence type="ECO:0000313" key="2">
    <source>
        <dbReference type="Proteomes" id="UP000281553"/>
    </source>
</evidence>
<keyword evidence="2" id="KW-1185">Reference proteome</keyword>
<dbReference type="EMBL" id="UYRU01004059">
    <property type="protein sequence ID" value="VDK36866.1"/>
    <property type="molecule type" value="Genomic_DNA"/>
</dbReference>
<proteinExistence type="predicted"/>
<accession>A0A3P6PB32</accession>
<reference evidence="1 2" key="1">
    <citation type="submission" date="2018-11" db="EMBL/GenBank/DDBJ databases">
        <authorList>
            <consortium name="Pathogen Informatics"/>
        </authorList>
    </citation>
    <scope>NUCLEOTIDE SEQUENCE [LARGE SCALE GENOMIC DNA]</scope>
</reference>
<dbReference type="AlphaFoldDB" id="A0A3P6PB32"/>
<organism evidence="1 2">
    <name type="scientific">Dibothriocephalus latus</name>
    <name type="common">Fish tapeworm</name>
    <name type="synonym">Diphyllobothrium latum</name>
    <dbReference type="NCBI Taxonomy" id="60516"/>
    <lineage>
        <taxon>Eukaryota</taxon>
        <taxon>Metazoa</taxon>
        <taxon>Spiralia</taxon>
        <taxon>Lophotrochozoa</taxon>
        <taxon>Platyhelminthes</taxon>
        <taxon>Cestoda</taxon>
        <taxon>Eucestoda</taxon>
        <taxon>Diphyllobothriidea</taxon>
        <taxon>Diphyllobothriidae</taxon>
        <taxon>Dibothriocephalus</taxon>
    </lineage>
</organism>
<evidence type="ECO:0000313" key="1">
    <source>
        <dbReference type="EMBL" id="VDK36866.1"/>
    </source>
</evidence>
<gene>
    <name evidence="1" type="ORF">DILT_LOCUS818</name>
</gene>
<protein>
    <submittedName>
        <fullName evidence="1">Uncharacterized protein</fullName>
    </submittedName>
</protein>